<feature type="chain" id="PRO_5043429708" evidence="2">
    <location>
        <begin position="26"/>
        <end position="236"/>
    </location>
</feature>
<feature type="compositionally biased region" description="Basic and acidic residues" evidence="1">
    <location>
        <begin position="212"/>
        <end position="229"/>
    </location>
</feature>
<gene>
    <name evidence="3" type="ORF">QCA50_006045</name>
</gene>
<feature type="region of interest" description="Disordered" evidence="1">
    <location>
        <begin position="106"/>
        <end position="135"/>
    </location>
</feature>
<keyword evidence="4" id="KW-1185">Reference proteome</keyword>
<feature type="compositionally biased region" description="Low complexity" evidence="1">
    <location>
        <begin position="52"/>
        <end position="73"/>
    </location>
</feature>
<dbReference type="AlphaFoldDB" id="A0AAW0GLY7"/>
<comment type="caution">
    <text evidence="3">The sequence shown here is derived from an EMBL/GenBank/DDBJ whole genome shotgun (WGS) entry which is preliminary data.</text>
</comment>
<evidence type="ECO:0000256" key="1">
    <source>
        <dbReference type="SAM" id="MobiDB-lite"/>
    </source>
</evidence>
<evidence type="ECO:0000313" key="4">
    <source>
        <dbReference type="Proteomes" id="UP001385951"/>
    </source>
</evidence>
<feature type="region of interest" description="Disordered" evidence="1">
    <location>
        <begin position="49"/>
        <end position="78"/>
    </location>
</feature>
<feature type="compositionally biased region" description="Polar residues" evidence="1">
    <location>
        <begin position="106"/>
        <end position="117"/>
    </location>
</feature>
<proteinExistence type="predicted"/>
<keyword evidence="2" id="KW-0732">Signal</keyword>
<dbReference type="Proteomes" id="UP001385951">
    <property type="component" value="Unassembled WGS sequence"/>
</dbReference>
<feature type="region of interest" description="Disordered" evidence="1">
    <location>
        <begin position="211"/>
        <end position="236"/>
    </location>
</feature>
<reference evidence="3 4" key="1">
    <citation type="submission" date="2022-09" db="EMBL/GenBank/DDBJ databases">
        <authorList>
            <person name="Palmer J.M."/>
        </authorList>
    </citation>
    <scope>NUCLEOTIDE SEQUENCE [LARGE SCALE GENOMIC DNA]</scope>
    <source>
        <strain evidence="3 4">DSM 7382</strain>
    </source>
</reference>
<name>A0AAW0GLY7_9APHY</name>
<evidence type="ECO:0000256" key="2">
    <source>
        <dbReference type="SAM" id="SignalP"/>
    </source>
</evidence>
<dbReference type="EMBL" id="JASBNA010000006">
    <property type="protein sequence ID" value="KAK7690942.1"/>
    <property type="molecule type" value="Genomic_DNA"/>
</dbReference>
<accession>A0AAW0GLY7</accession>
<evidence type="ECO:0000313" key="3">
    <source>
        <dbReference type="EMBL" id="KAK7690942.1"/>
    </source>
</evidence>
<protein>
    <submittedName>
        <fullName evidence="3">Uncharacterized protein</fullName>
    </submittedName>
</protein>
<organism evidence="3 4">
    <name type="scientific">Cerrena zonata</name>
    <dbReference type="NCBI Taxonomy" id="2478898"/>
    <lineage>
        <taxon>Eukaryota</taxon>
        <taxon>Fungi</taxon>
        <taxon>Dikarya</taxon>
        <taxon>Basidiomycota</taxon>
        <taxon>Agaricomycotina</taxon>
        <taxon>Agaricomycetes</taxon>
        <taxon>Polyporales</taxon>
        <taxon>Cerrenaceae</taxon>
        <taxon>Cerrena</taxon>
    </lineage>
</organism>
<sequence>MRNTYLTTGTLVLLTAVSSSDLAQGVPTSSRFDVDQPLPALTHALSATSHLSDASASTKSQSGSGSEEGSYSAPVSSQYYVPETQIQAGPESTYQIPTPSLSNVEVFSEPVDSTVSAESEEPLDESLSGSEDSAPRRRFPSYRWMFNKYVYDEDQTNQADPLQEFDANLNHTNSRAQEHPMTLIAQRLRRAVPSIVAGVKRNPTATAIMKRSNAEDGTERVPLTERRVSEGLGSVL</sequence>
<feature type="signal peptide" evidence="2">
    <location>
        <begin position="1"/>
        <end position="25"/>
    </location>
</feature>